<feature type="compositionally biased region" description="Low complexity" evidence="2">
    <location>
        <begin position="872"/>
        <end position="892"/>
    </location>
</feature>
<feature type="compositionally biased region" description="Low complexity" evidence="2">
    <location>
        <begin position="611"/>
        <end position="658"/>
    </location>
</feature>
<protein>
    <submittedName>
        <fullName evidence="4">Uncharacterized protein</fullName>
    </submittedName>
</protein>
<feature type="region of interest" description="Disordered" evidence="2">
    <location>
        <begin position="2402"/>
        <end position="2422"/>
    </location>
</feature>
<feature type="region of interest" description="Disordered" evidence="2">
    <location>
        <begin position="1380"/>
        <end position="1404"/>
    </location>
</feature>
<feature type="region of interest" description="Disordered" evidence="2">
    <location>
        <begin position="1416"/>
        <end position="1456"/>
    </location>
</feature>
<feature type="compositionally biased region" description="Polar residues" evidence="2">
    <location>
        <begin position="1427"/>
        <end position="1452"/>
    </location>
</feature>
<feature type="region of interest" description="Disordered" evidence="2">
    <location>
        <begin position="2341"/>
        <end position="2371"/>
    </location>
</feature>
<feature type="compositionally biased region" description="Polar residues" evidence="2">
    <location>
        <begin position="1708"/>
        <end position="1744"/>
    </location>
</feature>
<feature type="compositionally biased region" description="Low complexity" evidence="2">
    <location>
        <begin position="1612"/>
        <end position="1622"/>
    </location>
</feature>
<evidence type="ECO:0000256" key="3">
    <source>
        <dbReference type="SAM" id="Phobius"/>
    </source>
</evidence>
<feature type="compositionally biased region" description="Basic and acidic residues" evidence="2">
    <location>
        <begin position="1745"/>
        <end position="1767"/>
    </location>
</feature>
<dbReference type="GeneID" id="25478329"/>
<keyword evidence="3" id="KW-0812">Transmembrane</keyword>
<keyword evidence="1" id="KW-0175">Coiled coil</keyword>
<dbReference type="GO" id="GO:0005634">
    <property type="term" value="C:nucleus"/>
    <property type="evidence" value="ECO:0007669"/>
    <property type="project" value="InterPro"/>
</dbReference>
<feature type="region of interest" description="Disordered" evidence="2">
    <location>
        <begin position="850"/>
        <end position="938"/>
    </location>
</feature>
<reference evidence="4" key="2">
    <citation type="submission" date="2013-10" db="EMBL/GenBank/DDBJ databases">
        <authorList>
            <person name="Aslett M."/>
        </authorList>
    </citation>
    <scope>NUCLEOTIDE SEQUENCE [LARGE SCALE GENOMIC DNA]</scope>
    <source>
        <strain evidence="4">Houghton</strain>
    </source>
</reference>
<dbReference type="EMBL" id="HG725847">
    <property type="protein sequence ID" value="CDJ69981.1"/>
    <property type="molecule type" value="Genomic_DNA"/>
</dbReference>
<dbReference type="PANTHER" id="PTHR13354">
    <property type="entry name" value="ROUND SPERMATID BASIC PROTEIN 1"/>
    <property type="match status" value="1"/>
</dbReference>
<keyword evidence="3" id="KW-1133">Transmembrane helix</keyword>
<dbReference type="OrthoDB" id="349561at2759"/>
<feature type="coiled-coil region" evidence="1">
    <location>
        <begin position="702"/>
        <end position="752"/>
    </location>
</feature>
<keyword evidence="5" id="KW-1185">Reference proteome</keyword>
<reference evidence="4" key="1">
    <citation type="submission" date="2013-10" db="EMBL/GenBank/DDBJ databases">
        <title>Genomic analysis of the causative agents of coccidiosis in chickens.</title>
        <authorList>
            <person name="Reid A.J."/>
            <person name="Blake D."/>
            <person name="Billington K."/>
            <person name="Browne H."/>
            <person name="Dunn M."/>
            <person name="Hung S."/>
            <person name="Kawahara F."/>
            <person name="Miranda-Saavedra D."/>
            <person name="Mourier T."/>
            <person name="Nagra H."/>
            <person name="Otto T.D."/>
            <person name="Rawlings N."/>
            <person name="Sanchez A."/>
            <person name="Sanders M."/>
            <person name="Subramaniam C."/>
            <person name="Tay Y."/>
            <person name="Dear P."/>
            <person name="Doerig C."/>
            <person name="Gruber A."/>
            <person name="Parkinson J."/>
            <person name="Shirley M."/>
            <person name="Wan K.L."/>
            <person name="Berriman M."/>
            <person name="Tomley F."/>
            <person name="Pain A."/>
        </authorList>
    </citation>
    <scope>NUCLEOTIDE SEQUENCE [LARGE SCALE GENOMIC DNA]</scope>
    <source>
        <strain evidence="4">Houghton</strain>
    </source>
</reference>
<feature type="compositionally biased region" description="Basic and acidic residues" evidence="2">
    <location>
        <begin position="362"/>
        <end position="374"/>
    </location>
</feature>
<feature type="compositionally biased region" description="Polar residues" evidence="2">
    <location>
        <begin position="2509"/>
        <end position="2524"/>
    </location>
</feature>
<feature type="region of interest" description="Disordered" evidence="2">
    <location>
        <begin position="1693"/>
        <end position="1777"/>
    </location>
</feature>
<feature type="region of interest" description="Disordered" evidence="2">
    <location>
        <begin position="1004"/>
        <end position="1023"/>
    </location>
</feature>
<feature type="region of interest" description="Disordered" evidence="2">
    <location>
        <begin position="2213"/>
        <end position="2254"/>
    </location>
</feature>
<dbReference type="InterPro" id="IPR026306">
    <property type="entry name" value="RSBN1/Dpy-2/CEP530"/>
</dbReference>
<evidence type="ECO:0000256" key="1">
    <source>
        <dbReference type="SAM" id="Coils"/>
    </source>
</evidence>
<accession>U6N7X0</accession>
<keyword evidence="3" id="KW-0472">Membrane</keyword>
<feature type="compositionally biased region" description="Basic and acidic residues" evidence="2">
    <location>
        <begin position="857"/>
        <end position="871"/>
    </location>
</feature>
<feature type="compositionally biased region" description="Basic and acidic residues" evidence="2">
    <location>
        <begin position="2491"/>
        <end position="2508"/>
    </location>
</feature>
<evidence type="ECO:0000313" key="4">
    <source>
        <dbReference type="EMBL" id="CDJ69981.1"/>
    </source>
</evidence>
<feature type="compositionally biased region" description="Basic and acidic residues" evidence="2">
    <location>
        <begin position="317"/>
        <end position="326"/>
    </location>
</feature>
<feature type="compositionally biased region" description="Polar residues" evidence="2">
    <location>
        <begin position="2171"/>
        <end position="2188"/>
    </location>
</feature>
<feature type="compositionally biased region" description="Basic residues" evidence="2">
    <location>
        <begin position="375"/>
        <end position="403"/>
    </location>
</feature>
<feature type="compositionally biased region" description="Basic and acidic residues" evidence="2">
    <location>
        <begin position="1590"/>
        <end position="1611"/>
    </location>
</feature>
<feature type="compositionally biased region" description="Low complexity" evidence="2">
    <location>
        <begin position="780"/>
        <end position="791"/>
    </location>
</feature>
<feature type="compositionally biased region" description="Basic and acidic residues" evidence="2">
    <location>
        <begin position="659"/>
        <end position="669"/>
    </location>
</feature>
<feature type="region of interest" description="Disordered" evidence="2">
    <location>
        <begin position="2473"/>
        <end position="2524"/>
    </location>
</feature>
<feature type="transmembrane region" description="Helical" evidence="3">
    <location>
        <begin position="86"/>
        <end position="111"/>
    </location>
</feature>
<dbReference type="Proteomes" id="UP000030754">
    <property type="component" value="Unassembled WGS sequence"/>
</dbReference>
<dbReference type="VEuPathDB" id="ToxoDB:ENH_00082000"/>
<feature type="region of interest" description="Disordered" evidence="2">
    <location>
        <begin position="1232"/>
        <end position="1261"/>
    </location>
</feature>
<feature type="region of interest" description="Disordered" evidence="2">
    <location>
        <begin position="2039"/>
        <end position="2061"/>
    </location>
</feature>
<feature type="region of interest" description="Disordered" evidence="2">
    <location>
        <begin position="1473"/>
        <end position="1500"/>
    </location>
</feature>
<name>U6N7X0_9EIME</name>
<feature type="region of interest" description="Disordered" evidence="2">
    <location>
        <begin position="780"/>
        <end position="812"/>
    </location>
</feature>
<dbReference type="PANTHER" id="PTHR13354:SF11">
    <property type="entry name" value="LYSINE-SPECIFIC DEMETHYLASE 9"/>
    <property type="match status" value="1"/>
</dbReference>
<proteinExistence type="predicted"/>
<feature type="compositionally biased region" description="Polar residues" evidence="2">
    <location>
        <begin position="1830"/>
        <end position="1843"/>
    </location>
</feature>
<feature type="transmembrane region" description="Helical" evidence="3">
    <location>
        <begin position="12"/>
        <end position="32"/>
    </location>
</feature>
<feature type="compositionally biased region" description="Low complexity" evidence="2">
    <location>
        <begin position="1693"/>
        <end position="1702"/>
    </location>
</feature>
<gene>
    <name evidence="4" type="ORF">ENH_00082000</name>
</gene>
<feature type="compositionally biased region" description="Basic and acidic residues" evidence="2">
    <location>
        <begin position="1849"/>
        <end position="1863"/>
    </location>
</feature>
<feature type="region of interest" description="Disordered" evidence="2">
    <location>
        <begin position="603"/>
        <end position="683"/>
    </location>
</feature>
<feature type="compositionally biased region" description="Basic and acidic residues" evidence="2">
    <location>
        <begin position="792"/>
        <end position="805"/>
    </location>
</feature>
<feature type="compositionally biased region" description="Polar residues" evidence="2">
    <location>
        <begin position="1242"/>
        <end position="1255"/>
    </location>
</feature>
<feature type="compositionally biased region" description="Low complexity" evidence="2">
    <location>
        <begin position="2341"/>
        <end position="2370"/>
    </location>
</feature>
<feature type="transmembrane region" description="Helical" evidence="3">
    <location>
        <begin position="52"/>
        <end position="74"/>
    </location>
</feature>
<feature type="region of interest" description="Disordered" evidence="2">
    <location>
        <begin position="2160"/>
        <end position="2191"/>
    </location>
</feature>
<organism evidence="4 5">
    <name type="scientific">Eimeria necatrix</name>
    <dbReference type="NCBI Taxonomy" id="51315"/>
    <lineage>
        <taxon>Eukaryota</taxon>
        <taxon>Sar</taxon>
        <taxon>Alveolata</taxon>
        <taxon>Apicomplexa</taxon>
        <taxon>Conoidasida</taxon>
        <taxon>Coccidia</taxon>
        <taxon>Eucoccidiorida</taxon>
        <taxon>Eimeriorina</taxon>
        <taxon>Eimeriidae</taxon>
        <taxon>Eimeria</taxon>
    </lineage>
</organism>
<feature type="compositionally biased region" description="Basic residues" evidence="2">
    <location>
        <begin position="1479"/>
        <end position="1493"/>
    </location>
</feature>
<feature type="region of interest" description="Disordered" evidence="2">
    <location>
        <begin position="317"/>
        <end position="459"/>
    </location>
</feature>
<feature type="region of interest" description="Disordered" evidence="2">
    <location>
        <begin position="1830"/>
        <end position="1874"/>
    </location>
</feature>
<feature type="region of interest" description="Disordered" evidence="2">
    <location>
        <begin position="1532"/>
        <end position="1673"/>
    </location>
</feature>
<evidence type="ECO:0000256" key="2">
    <source>
        <dbReference type="SAM" id="MobiDB-lite"/>
    </source>
</evidence>
<dbReference type="RefSeq" id="XP_013438447.1">
    <property type="nucleotide sequence ID" value="XM_013582993.1"/>
</dbReference>
<sequence>MCLFCLGGYGKCAGLMIFLALALVCGRLLINLPFGSCLRLLEARDKKGHSRLFLVSSGIQLVALVGALAVICSVKHPTVKTQQKRPAKVALAMSLVAIFLDFMLLCAQIAAYKFSKLADTPGQRAAVVIAGGDSDEPAAQLCIVGRLNVHYDVECATYESTYSYYLVVQRYSGKTLWCLLLGTIKTPLPKALRQQQKQRRKLQEICFSPSATAAAPTEPQKLNLEATVLLSLHSKAFAREASRALDAVEVLAAFGSTELSAGLSTPVKLHQQQAHRHSAAFSQSGYLDSEMSHGLVTASHSPSLRSLSPHKEAAYDAEPSCRKCSDKNANFSLPMDQRRSSGASMRGPSTRDSENCSARQRRPSESLHLQENRSRKNNSCKLKTARSCHRSKSNKGARAHSKRQNSEAVKEEDHERKAVAPADDQTIRANEPPSKVATTSADVDAAMPSKSANPFDEEKEEAVALSPLPAVAHEEGSRDNMQLDGCGQQSSSPVTAPVASAEKVAAVDTIDCEAALLHNLSEVLEQLQIEHPQLLESVPYFATKLQKEGAPRALGELLEQMPSNKKALLATYHSCTEAGKDLTTDWQLTELMKLLRDAENLQKHGDGTKGLQVQDQQLQHEQQQEEQNVLQAEPQLQQLQQEKQQEEVPLQEQQQQVQQHEESTALQEKHKQRLHGQEQQQEPMQLFEQGQQLQQQDQKVLREQHQHLLQKEEQKILQEQQQQQEQEMHVRLAEEQEQMQLQEMQQQNEQQQQPQQQELQCTQQGQQLQQAQQLQPVHQQQWQEENQLHQNQLHEEQQKSQHEYRQQQPQEEALGRVQQEELEQHLQEIKWAKQQLQLLQQNEQGEFQTLQQQREQQMQHERQQTLEEKQQQQELQQMQQEDLLHQQQTQRPSQEEEQQQRQQKHEECGTISPAQDEGTAAPPVPAAKEAEDDAVGSWSPVEAATQGEAVATPAEAKPLSEDQTVKTALTIGAADASDAAGAAAAGVTEVEVGVAAMAGDAAAFSSGHPRPSATGGTGPLADEVPQGLSYSPDSAAEASTAGCAIPLPPFQDSVDLLTPLESRGSLGGALGCPLIAEDEAEAIQERLLRDVAQQQRSAAGTGSNSSMVFFPHGAFDSFLPEGDPGTKAQCDAASEGEAETVFSVFLTRQRQQKQAHAARSASASPTVPLCICDMDMLSYSLPASSSRYNQQLSDQQQQTRVPFEEVCNPSMLPTLEPLDLRYPSVGPISEAPLSSRGVLSSEGPSVQSTRTSAGSSMAGPLTARETPLVRSPTWLISQQAEGPQTMLLQRRRGGVSESIEERSHAAVAAAAGSARAFLRAAEATRYRSSNSQGRFSDTLDGQISPESLGLVSSSVTPKTYSFHSFRTNPYATESISRAAAQTAAGRPEATTSHEELPFLSGPPVSGVKEVTGDFRATRGQPLPQIPEVQSSRTVSSYHETANIENSGPSQYPLTPMDPNSYHPLYQRSQFQESIEGGSRGKHIPRRGLMHRGRNSSSSQTIVGRTSIDEGLAVGRRIRTSSLQVENNTRGFTPRILPIQPASFTPEKATVAESAVDMSRKPSASRQHQRPLRRDQETQALMGGRSSPPSEEEKLKGRELQERFERLTEMEKQQQQQQEMLQKQQDELSPMKGEAPRALNGDRALAGSRNNSPQRCKKQQQPLLQQQSSMGLNTSEQLSRMPSALLGAQCSSISPSQLSASPLEEPLGNTPSMRSSHSLRSLYQQRQPQSQLHELQHQLDVQQQHNIRERERREEAELESLMERERQGSRRRQERQQQLAFLQQQQQIFLSEYRRDRQRRRLNSSNDRGLDRSEGVPIQQLLEGAALPENKSTAAAQNEHQGSRAQVRMQRSEETSTDSAREGTKNLPKHSTVSSGIFGVHTEDDLRDPGLVETEAREKECTEAAAAVAGIAPASAAQSTATQQEVGADFHRQVFGMPDGIPFGASSGFCGDKARSDVSSIRYEATSVQTREDAYTIQKDLAIQQPQLLRMAAASTAATAETLEEAPKEKTADVAVETDFSVETPLSDIFGLERERIDDGENEEPAQHQLQQPQQRSNKKTLPVTVERSQEGSEIFALPLEAQRQQQEWDEDTLAAAEGRQQIAAAAAAASAAAAAARAAVATATAAEAQIVNTKQGEEVLEIDVLSPELNGPIESLEYANEASDAPPYRTGSPSAPQNRSNRAASCSSGRVRAGVREELKEINKTKCNFNQVTGGAEADEERKDEKAPRRRRRSSAETGCRGPHSAAGVDSAYQHPGQQEAYTDLGEFTQKGVEVLSTHLKRDRHEGRHFSAAAPTLPSAHGISFPWCAEGSLEGDGHRYAPQFVERYYMKERRGSDAGIDGSSGAAHWSSAGSGTWGHSKGCQTRGSRSLSRRRGARLDFSGAPAAAKAFAAKVKDRLKPFLSRQETKGSPGDPVDALGERPQHLYSGVTHRRSYGATPSEPAASTSVAGVAAASATMPPTSDFNLSELPMLMRAQQQREANRKRAQQRSAERHRTPDGGISHDRTSSKPSQVATRTLHNLQY</sequence>
<feature type="compositionally biased region" description="Basic and acidic residues" evidence="2">
    <location>
        <begin position="404"/>
        <end position="418"/>
    </location>
</feature>
<evidence type="ECO:0000313" key="5">
    <source>
        <dbReference type="Proteomes" id="UP000030754"/>
    </source>
</evidence>